<dbReference type="SUPFAM" id="SSF53098">
    <property type="entry name" value="Ribonuclease H-like"/>
    <property type="match status" value="1"/>
</dbReference>
<evidence type="ECO:0000259" key="18">
    <source>
        <dbReference type="SMART" id="SM00474"/>
    </source>
</evidence>
<dbReference type="InterPro" id="IPR029060">
    <property type="entry name" value="PIN-like_dom_sf"/>
</dbReference>
<dbReference type="SUPFAM" id="SSF56672">
    <property type="entry name" value="DNA/RNA polymerases"/>
    <property type="match status" value="1"/>
</dbReference>
<dbReference type="KEGG" id="tbw:NCTC13354_00069"/>
<dbReference type="Gene3D" id="3.30.420.10">
    <property type="entry name" value="Ribonuclease H-like superfamily/Ribonuclease H"/>
    <property type="match status" value="1"/>
</dbReference>
<dbReference type="InterPro" id="IPR018320">
    <property type="entry name" value="DNA_polymerase_1"/>
</dbReference>
<keyword evidence="4 17" id="KW-0808">Transferase</keyword>
<protein>
    <recommendedName>
        <fullName evidence="3 16">DNA polymerase I</fullName>
        <ecNumber evidence="2 16">2.7.7.7</ecNumber>
    </recommendedName>
</protein>
<dbReference type="GO" id="GO:0003887">
    <property type="term" value="F:DNA-directed DNA polymerase activity"/>
    <property type="evidence" value="ECO:0007669"/>
    <property type="project" value="UniProtKB-UniRule"/>
</dbReference>
<comment type="function">
    <text evidence="15">In addition to polymerase activity, this DNA polymerase exhibits 3'-5' and 5'-3' exonuclease activity.</text>
</comment>
<dbReference type="FunFam" id="1.10.150.20:FF:000003">
    <property type="entry name" value="DNA polymerase I"/>
    <property type="match status" value="1"/>
</dbReference>
<organism evidence="21 22">
    <name type="scientific">Trueperella bialowiezensis</name>
    <dbReference type="NCBI Taxonomy" id="312285"/>
    <lineage>
        <taxon>Bacteria</taxon>
        <taxon>Bacillati</taxon>
        <taxon>Actinomycetota</taxon>
        <taxon>Actinomycetes</taxon>
        <taxon>Actinomycetales</taxon>
        <taxon>Actinomycetaceae</taxon>
        <taxon>Trueperella</taxon>
    </lineage>
</organism>
<evidence type="ECO:0000256" key="3">
    <source>
        <dbReference type="ARBA" id="ARBA00020311"/>
    </source>
</evidence>
<proteinExistence type="inferred from homology"/>
<dbReference type="InterPro" id="IPR001098">
    <property type="entry name" value="DNA-dir_DNA_pol_A_palm_dom"/>
</dbReference>
<feature type="domain" description="3'-5' exonuclease" evidence="18">
    <location>
        <begin position="318"/>
        <end position="488"/>
    </location>
</feature>
<dbReference type="InterPro" id="IPR008918">
    <property type="entry name" value="HhH2"/>
</dbReference>
<keyword evidence="22" id="KW-1185">Reference proteome</keyword>
<dbReference type="Gene3D" id="3.30.70.370">
    <property type="match status" value="1"/>
</dbReference>
<dbReference type="FunFam" id="1.10.150.20:FF:000002">
    <property type="entry name" value="DNA polymerase I"/>
    <property type="match status" value="1"/>
</dbReference>
<sequence>MSVARDRLSDVNDKTLLVLDGHSLAFRSFFALPADSFVTRNGQYTNAVHGFLSTLLKLVADYHPSHIAVALDLPGGTFRNREYAEYKAGREETPEAFKGQISVIQEVLDAIGVRWLTVPDYEADDIVATLATRGEQEGMRVYISSGDRDTYQLVNDAVTLLYPKQGAPMEVFTPHVVEQKTGVSPAAYSDLAALVGESADNIPGVRLWGPKTAAKWLNHYGSLENLLDNADEIGGKTGQNLRDSIDQVRRNRQLNNLVRDLPIVPDLDELKPIGVDREKLHELFDTLEFTTMRKRVLAELPMRDGAEKPEATEQVDVQVVAAGAMPLAEFLDANEGPWALEITGDRRPGRGNVDDFAVAAPNGVVFHGTWGSLDVADEKVLVEFLEDANQHKIGHGTKGIRHAWAGVGVTLEGIVADTEIEAYLLHPDQRKYDVPDLAQRYLSYDLSSMSEASDTLGISADGKLVTAQIAHLAVALHGLRAAFENSLSDVDTTGALVELELAVSGLLFNMETDGIAIDTDRLDALYVDFNRRVEDAANRAYTAIKDDSVNLSSPKQLQEVLFERLDLPKTKKTKSGYTTNADALTDLLARIARREDDAALAGQEFLAGLLEHREAIKLRQSAEGLQRAVMPDRRIRTTFQQTVAATGRLSSTDPNLQNIHTRTPEGRQVREIFVPGDGFDYLMTADYSQIEMRLMAHLSGDASLIEAFNNGADLHNYVAGRVFGVPEDAVTSEQRAKIKAMSYGLAYGLSSYGLSQQLRISVGEAERLMSDYYERFGAVRDYLDGVVAQARKDGYTSTIMGRRRYLPGLQSPNRQMREAAERMALNAPIQGSAADIIKYAMVFVQDEMDKAGLESRMLLQVHDELVFEVKASEAEQLEQIVREQMGKAIKLDVPLSVGIGIGRNWREAAH</sequence>
<dbReference type="InterPro" id="IPR020045">
    <property type="entry name" value="DNA_polI_H3TH"/>
</dbReference>
<keyword evidence="9" id="KW-0378">Hydrolase</keyword>
<keyword evidence="13 17" id="KW-0234">DNA repair</keyword>
<evidence type="ECO:0000256" key="4">
    <source>
        <dbReference type="ARBA" id="ARBA00022679"/>
    </source>
</evidence>
<keyword evidence="12 17" id="KW-0238">DNA-binding</keyword>
<reference evidence="21 22" key="1">
    <citation type="submission" date="2018-12" db="EMBL/GenBank/DDBJ databases">
        <authorList>
            <consortium name="Pathogen Informatics"/>
        </authorList>
    </citation>
    <scope>NUCLEOTIDE SEQUENCE [LARGE SCALE GENOMIC DNA]</scope>
    <source>
        <strain evidence="21 22">NCTC13354</strain>
    </source>
</reference>
<comment type="catalytic activity">
    <reaction evidence="14 17">
        <text>DNA(n) + a 2'-deoxyribonucleoside 5'-triphosphate = DNA(n+1) + diphosphate</text>
        <dbReference type="Rhea" id="RHEA:22508"/>
        <dbReference type="Rhea" id="RHEA-COMP:17339"/>
        <dbReference type="Rhea" id="RHEA-COMP:17340"/>
        <dbReference type="ChEBI" id="CHEBI:33019"/>
        <dbReference type="ChEBI" id="CHEBI:61560"/>
        <dbReference type="ChEBI" id="CHEBI:173112"/>
        <dbReference type="EC" id="2.7.7.7"/>
    </reaction>
</comment>
<evidence type="ECO:0000256" key="12">
    <source>
        <dbReference type="ARBA" id="ARBA00023125"/>
    </source>
</evidence>
<dbReference type="NCBIfam" id="NF004397">
    <property type="entry name" value="PRK05755.1"/>
    <property type="match status" value="1"/>
</dbReference>
<gene>
    <name evidence="21" type="primary">polA_1</name>
    <name evidence="17" type="synonym">polA</name>
    <name evidence="21" type="ORF">NCTC13354_00069</name>
</gene>
<keyword evidence="6 17" id="KW-0235">DNA replication</keyword>
<evidence type="ECO:0000256" key="2">
    <source>
        <dbReference type="ARBA" id="ARBA00012417"/>
    </source>
</evidence>
<evidence type="ECO:0000259" key="19">
    <source>
        <dbReference type="SMART" id="SM00475"/>
    </source>
</evidence>
<evidence type="ECO:0000256" key="16">
    <source>
        <dbReference type="NCBIfam" id="TIGR00593"/>
    </source>
</evidence>
<dbReference type="GO" id="GO:0008408">
    <property type="term" value="F:3'-5' exonuclease activity"/>
    <property type="evidence" value="ECO:0007669"/>
    <property type="project" value="InterPro"/>
</dbReference>
<dbReference type="GO" id="GO:0008409">
    <property type="term" value="F:5'-3' exonuclease activity"/>
    <property type="evidence" value="ECO:0007669"/>
    <property type="project" value="InterPro"/>
</dbReference>
<evidence type="ECO:0000256" key="1">
    <source>
        <dbReference type="ARBA" id="ARBA00007705"/>
    </source>
</evidence>
<evidence type="ECO:0000313" key="22">
    <source>
        <dbReference type="Proteomes" id="UP000269542"/>
    </source>
</evidence>
<evidence type="ECO:0000256" key="9">
    <source>
        <dbReference type="ARBA" id="ARBA00022801"/>
    </source>
</evidence>
<dbReference type="PRINTS" id="PR00868">
    <property type="entry name" value="DNAPOLI"/>
</dbReference>
<dbReference type="AlphaFoldDB" id="A0A3S4VRX4"/>
<feature type="domain" description="5'-3' exonuclease" evidence="19">
    <location>
        <begin position="13"/>
        <end position="273"/>
    </location>
</feature>
<evidence type="ECO:0000256" key="17">
    <source>
        <dbReference type="RuleBase" id="RU004460"/>
    </source>
</evidence>
<keyword evidence="8 17" id="KW-0227">DNA damage</keyword>
<evidence type="ECO:0000256" key="8">
    <source>
        <dbReference type="ARBA" id="ARBA00022763"/>
    </source>
</evidence>
<evidence type="ECO:0000313" key="21">
    <source>
        <dbReference type="EMBL" id="VEI12393.1"/>
    </source>
</evidence>
<dbReference type="SMART" id="SM00482">
    <property type="entry name" value="POLAc"/>
    <property type="match status" value="1"/>
</dbReference>
<evidence type="ECO:0000256" key="11">
    <source>
        <dbReference type="ARBA" id="ARBA00022932"/>
    </source>
</evidence>
<dbReference type="GO" id="GO:0006261">
    <property type="term" value="P:DNA-templated DNA replication"/>
    <property type="evidence" value="ECO:0007669"/>
    <property type="project" value="UniProtKB-UniRule"/>
</dbReference>
<comment type="similarity">
    <text evidence="1 17">Belongs to the DNA polymerase type-A family.</text>
</comment>
<dbReference type="CDD" id="cd06140">
    <property type="entry name" value="DNA_polA_I_Bacillus_like_exo"/>
    <property type="match status" value="1"/>
</dbReference>
<dbReference type="InterPro" id="IPR002562">
    <property type="entry name" value="3'-5'_exonuclease_dom"/>
</dbReference>
<evidence type="ECO:0000259" key="20">
    <source>
        <dbReference type="SMART" id="SM00482"/>
    </source>
</evidence>
<keyword evidence="10" id="KW-0269">Exonuclease</keyword>
<dbReference type="InterPro" id="IPR036397">
    <property type="entry name" value="RNaseH_sf"/>
</dbReference>
<dbReference type="SMART" id="SM00474">
    <property type="entry name" value="35EXOc"/>
    <property type="match status" value="1"/>
</dbReference>
<dbReference type="Gene3D" id="3.40.50.1010">
    <property type="entry name" value="5'-nuclease"/>
    <property type="match status" value="1"/>
</dbReference>
<dbReference type="InterPro" id="IPR020046">
    <property type="entry name" value="5-3_exonucl_a-hlix_arch_N"/>
</dbReference>
<dbReference type="Gene3D" id="1.20.1060.10">
    <property type="entry name" value="Taq DNA Polymerase, Chain T, domain 4"/>
    <property type="match status" value="1"/>
</dbReference>
<dbReference type="InterPro" id="IPR012337">
    <property type="entry name" value="RNaseH-like_sf"/>
</dbReference>
<dbReference type="FunFam" id="3.40.50.1010:FF:000001">
    <property type="entry name" value="DNA polymerase I"/>
    <property type="match status" value="1"/>
</dbReference>
<evidence type="ECO:0000256" key="13">
    <source>
        <dbReference type="ARBA" id="ARBA00023204"/>
    </source>
</evidence>
<dbReference type="SMART" id="SM00279">
    <property type="entry name" value="HhH2"/>
    <property type="match status" value="1"/>
</dbReference>
<evidence type="ECO:0000256" key="14">
    <source>
        <dbReference type="ARBA" id="ARBA00049244"/>
    </source>
</evidence>
<dbReference type="Proteomes" id="UP000269542">
    <property type="component" value="Chromosome"/>
</dbReference>
<keyword evidence="5 17" id="KW-0548">Nucleotidyltransferase</keyword>
<dbReference type="PANTHER" id="PTHR10133:SF27">
    <property type="entry name" value="DNA POLYMERASE NU"/>
    <property type="match status" value="1"/>
</dbReference>
<dbReference type="Gene3D" id="1.10.150.20">
    <property type="entry name" value="5' to 3' exonuclease, C-terminal subdomain"/>
    <property type="match status" value="2"/>
</dbReference>
<dbReference type="EC" id="2.7.7.7" evidence="2 16"/>
<dbReference type="InterPro" id="IPR002421">
    <property type="entry name" value="5-3_exonuclease"/>
</dbReference>
<dbReference type="InterPro" id="IPR002298">
    <property type="entry name" value="DNA_polymerase_A"/>
</dbReference>
<evidence type="ECO:0000256" key="7">
    <source>
        <dbReference type="ARBA" id="ARBA00022722"/>
    </source>
</evidence>
<dbReference type="Pfam" id="PF01367">
    <property type="entry name" value="5_3_exonuc"/>
    <property type="match status" value="1"/>
</dbReference>
<accession>A0A3S4VRX4</accession>
<evidence type="ECO:0000256" key="15">
    <source>
        <dbReference type="ARBA" id="ARBA00053603"/>
    </source>
</evidence>
<dbReference type="CDD" id="cd09898">
    <property type="entry name" value="H3TH_53EXO"/>
    <property type="match status" value="1"/>
</dbReference>
<dbReference type="NCBIfam" id="TIGR00593">
    <property type="entry name" value="pola"/>
    <property type="match status" value="1"/>
</dbReference>
<dbReference type="SUPFAM" id="SSF47807">
    <property type="entry name" value="5' to 3' exonuclease, C-terminal subdomain"/>
    <property type="match status" value="1"/>
</dbReference>
<dbReference type="GO" id="GO:0006302">
    <property type="term" value="P:double-strand break repair"/>
    <property type="evidence" value="ECO:0007669"/>
    <property type="project" value="TreeGrafter"/>
</dbReference>
<evidence type="ECO:0000256" key="5">
    <source>
        <dbReference type="ARBA" id="ARBA00022695"/>
    </source>
</evidence>
<dbReference type="CDD" id="cd08637">
    <property type="entry name" value="DNA_pol_A_pol_I_C"/>
    <property type="match status" value="1"/>
</dbReference>
<evidence type="ECO:0000256" key="6">
    <source>
        <dbReference type="ARBA" id="ARBA00022705"/>
    </source>
</evidence>
<dbReference type="Pfam" id="PF02739">
    <property type="entry name" value="5_3_exonuc_N"/>
    <property type="match status" value="1"/>
</dbReference>
<dbReference type="InterPro" id="IPR036279">
    <property type="entry name" value="5-3_exonuclease_C_sf"/>
</dbReference>
<name>A0A3S4VRX4_9ACTO</name>
<feature type="domain" description="DNA-directed DNA polymerase family A palm" evidence="20">
    <location>
        <begin position="666"/>
        <end position="873"/>
    </location>
</feature>
<dbReference type="SUPFAM" id="SSF88723">
    <property type="entry name" value="PIN domain-like"/>
    <property type="match status" value="1"/>
</dbReference>
<dbReference type="SMART" id="SM00475">
    <property type="entry name" value="53EXOc"/>
    <property type="match status" value="1"/>
</dbReference>
<dbReference type="PANTHER" id="PTHR10133">
    <property type="entry name" value="DNA POLYMERASE I"/>
    <property type="match status" value="1"/>
</dbReference>
<evidence type="ECO:0000256" key="10">
    <source>
        <dbReference type="ARBA" id="ARBA00022839"/>
    </source>
</evidence>
<keyword evidence="7" id="KW-0540">Nuclease</keyword>
<keyword evidence="11 17" id="KW-0239">DNA-directed DNA polymerase</keyword>
<dbReference type="EMBL" id="LR134476">
    <property type="protein sequence ID" value="VEI12393.1"/>
    <property type="molecule type" value="Genomic_DNA"/>
</dbReference>
<dbReference type="GO" id="GO:0003677">
    <property type="term" value="F:DNA binding"/>
    <property type="evidence" value="ECO:0007669"/>
    <property type="project" value="UniProtKB-UniRule"/>
</dbReference>
<dbReference type="Pfam" id="PF00476">
    <property type="entry name" value="DNA_pol_A"/>
    <property type="match status" value="1"/>
</dbReference>
<dbReference type="CDD" id="cd09859">
    <property type="entry name" value="PIN_53EXO"/>
    <property type="match status" value="1"/>
</dbReference>
<dbReference type="InterPro" id="IPR043502">
    <property type="entry name" value="DNA/RNA_pol_sf"/>
</dbReference>